<organism evidence="1 2">
    <name type="scientific">Brevibacillus parabrevis</name>
    <dbReference type="NCBI Taxonomy" id="54914"/>
    <lineage>
        <taxon>Bacteria</taxon>
        <taxon>Bacillati</taxon>
        <taxon>Bacillota</taxon>
        <taxon>Bacilli</taxon>
        <taxon>Bacillales</taxon>
        <taxon>Paenibacillaceae</taxon>
        <taxon>Brevibacillus</taxon>
    </lineage>
</organism>
<dbReference type="AlphaFoldDB" id="A0A4Y3PK94"/>
<dbReference type="EMBL" id="BJMH01000016">
    <property type="protein sequence ID" value="GEB33727.1"/>
    <property type="molecule type" value="Genomic_DNA"/>
</dbReference>
<comment type="caution">
    <text evidence="1">The sequence shown here is derived from an EMBL/GenBank/DDBJ whole genome shotgun (WGS) entry which is preliminary data.</text>
</comment>
<evidence type="ECO:0000313" key="1">
    <source>
        <dbReference type="EMBL" id="GEB33727.1"/>
    </source>
</evidence>
<dbReference type="STRING" id="54914.AV540_00275"/>
<protein>
    <submittedName>
        <fullName evidence="1">Uncharacterized protein</fullName>
    </submittedName>
</protein>
<proteinExistence type="predicted"/>
<gene>
    <name evidence="1" type="ORF">BPA01_33070</name>
</gene>
<evidence type="ECO:0000313" key="2">
    <source>
        <dbReference type="Proteomes" id="UP000316882"/>
    </source>
</evidence>
<keyword evidence="2" id="KW-1185">Reference proteome</keyword>
<accession>A0A4Y3PK94</accession>
<dbReference type="RefSeq" id="WP_122965351.1">
    <property type="nucleotide sequence ID" value="NZ_BJMH01000016.1"/>
</dbReference>
<dbReference type="SUPFAM" id="SSF56037">
    <property type="entry name" value="PheT/TilS domain"/>
    <property type="match status" value="1"/>
</dbReference>
<dbReference type="Proteomes" id="UP000316882">
    <property type="component" value="Unassembled WGS sequence"/>
</dbReference>
<name>A0A4Y3PK94_BREPA</name>
<reference evidence="1 2" key="1">
    <citation type="submission" date="2019-06" db="EMBL/GenBank/DDBJ databases">
        <title>Whole genome shotgun sequence of Brevibacillus parabrevis NBRC 12334.</title>
        <authorList>
            <person name="Hosoyama A."/>
            <person name="Uohara A."/>
            <person name="Ohji S."/>
            <person name="Ichikawa N."/>
        </authorList>
    </citation>
    <scope>NUCLEOTIDE SEQUENCE [LARGE SCALE GENOMIC DNA]</scope>
    <source>
        <strain evidence="1 2">NBRC 12334</strain>
    </source>
</reference>
<sequence length="129" mass="14934">MPRFIAEDDFWSLFLQAKIGVVICQGIDNSIKNVEVYEKLLQEAGKEAQQFLKLEELSSNPVILVWREAQRTMLTEKTKNAFLCMELVDETRSDEFHRARKELSDLVSRHLGGTVKLEVLDIHNREMAI</sequence>